<keyword evidence="5 9" id="KW-0229">DNA integration</keyword>
<dbReference type="InterPro" id="IPR013762">
    <property type="entry name" value="Integrase-like_cat_sf"/>
</dbReference>
<evidence type="ECO:0000256" key="5">
    <source>
        <dbReference type="ARBA" id="ARBA00022908"/>
    </source>
</evidence>
<dbReference type="InterPro" id="IPR010998">
    <property type="entry name" value="Integrase_recombinase_N"/>
</dbReference>
<dbReference type="InterPro" id="IPR044068">
    <property type="entry name" value="CB"/>
</dbReference>
<organism evidence="12 13">
    <name type="scientific">Slackia piriformis YIT 12062</name>
    <dbReference type="NCBI Taxonomy" id="742818"/>
    <lineage>
        <taxon>Bacteria</taxon>
        <taxon>Bacillati</taxon>
        <taxon>Actinomycetota</taxon>
        <taxon>Coriobacteriia</taxon>
        <taxon>Eggerthellales</taxon>
        <taxon>Eggerthellaceae</taxon>
        <taxon>Slackia</taxon>
    </lineage>
</organism>
<dbReference type="GO" id="GO:0009037">
    <property type="term" value="F:tyrosine-based site-specific recombinase activity"/>
    <property type="evidence" value="ECO:0007669"/>
    <property type="project" value="UniProtKB-UniRule"/>
</dbReference>
<dbReference type="GO" id="GO:0005737">
    <property type="term" value="C:cytoplasm"/>
    <property type="evidence" value="ECO:0007669"/>
    <property type="project" value="UniProtKB-SubCell"/>
</dbReference>
<feature type="active site" evidence="9">
    <location>
        <position position="157"/>
    </location>
</feature>
<dbReference type="HOGENOM" id="CLU_027562_9_6_11"/>
<evidence type="ECO:0000256" key="3">
    <source>
        <dbReference type="ARBA" id="ARBA00022618"/>
    </source>
</evidence>
<dbReference type="PROSITE" id="PS51900">
    <property type="entry name" value="CB"/>
    <property type="match status" value="1"/>
</dbReference>
<dbReference type="PANTHER" id="PTHR30349">
    <property type="entry name" value="PHAGE INTEGRASE-RELATED"/>
    <property type="match status" value="1"/>
</dbReference>
<dbReference type="InterPro" id="IPR004107">
    <property type="entry name" value="Integrase_SAM-like_N"/>
</dbReference>
<dbReference type="Gene3D" id="1.10.150.130">
    <property type="match status" value="1"/>
</dbReference>
<dbReference type="GO" id="GO:0006313">
    <property type="term" value="P:DNA transposition"/>
    <property type="evidence" value="ECO:0007669"/>
    <property type="project" value="UniProtKB-UniRule"/>
</dbReference>
<evidence type="ECO:0000256" key="4">
    <source>
        <dbReference type="ARBA" id="ARBA00022829"/>
    </source>
</evidence>
<dbReference type="InterPro" id="IPR023009">
    <property type="entry name" value="Tyrosine_recombinase_XerC/XerD"/>
</dbReference>
<keyword evidence="2 9" id="KW-0963">Cytoplasm</keyword>
<keyword evidence="3 9" id="KW-0132">Cell division</keyword>
<evidence type="ECO:0000256" key="8">
    <source>
        <dbReference type="ARBA" id="ARBA00023306"/>
    </source>
</evidence>
<evidence type="ECO:0000259" key="10">
    <source>
        <dbReference type="PROSITE" id="PS51898"/>
    </source>
</evidence>
<dbReference type="InParanoid" id="K0YVC7"/>
<protein>
    <recommendedName>
        <fullName evidence="9">Tyrosine recombinase XerC</fullName>
    </recommendedName>
</protein>
<dbReference type="InterPro" id="IPR050090">
    <property type="entry name" value="Tyrosine_recombinase_XerCD"/>
</dbReference>
<dbReference type="InterPro" id="IPR002104">
    <property type="entry name" value="Integrase_catalytic"/>
</dbReference>
<comment type="function">
    <text evidence="9">Site-specific tyrosine recombinase, which acts by catalyzing the cutting and rejoining of the recombining DNA molecules. The XerC-XerD complex is essential to convert dimers of the bacterial chromosome into monomers to permit their segregation at cell division. It also contributes to the segregational stability of plasmids.</text>
</comment>
<dbReference type="CDD" id="cd00798">
    <property type="entry name" value="INT_XerDC_C"/>
    <property type="match status" value="1"/>
</dbReference>
<evidence type="ECO:0000256" key="6">
    <source>
        <dbReference type="ARBA" id="ARBA00023125"/>
    </source>
</evidence>
<dbReference type="Pfam" id="PF00589">
    <property type="entry name" value="Phage_integrase"/>
    <property type="match status" value="1"/>
</dbReference>
<evidence type="ECO:0000256" key="2">
    <source>
        <dbReference type="ARBA" id="ARBA00022490"/>
    </source>
</evidence>
<keyword evidence="6 9" id="KW-0238">DNA-binding</keyword>
<dbReference type="EMBL" id="ADMD01000007">
    <property type="protein sequence ID" value="EJZ83439.1"/>
    <property type="molecule type" value="Genomic_DNA"/>
</dbReference>
<dbReference type="PROSITE" id="PS51898">
    <property type="entry name" value="TYR_RECOMBINASE"/>
    <property type="match status" value="1"/>
</dbReference>
<feature type="domain" description="Tyr recombinase" evidence="10">
    <location>
        <begin position="116"/>
        <end position="300"/>
    </location>
</feature>
<dbReference type="SUPFAM" id="SSF56349">
    <property type="entry name" value="DNA breaking-rejoining enzymes"/>
    <property type="match status" value="1"/>
</dbReference>
<dbReference type="eggNOG" id="COG4974">
    <property type="taxonomic scope" value="Bacteria"/>
</dbReference>
<dbReference type="Gene3D" id="1.10.443.10">
    <property type="entry name" value="Intergrase catalytic core"/>
    <property type="match status" value="1"/>
</dbReference>
<keyword evidence="7 9" id="KW-0233">DNA recombination</keyword>
<dbReference type="GO" id="GO:0007059">
    <property type="term" value="P:chromosome segregation"/>
    <property type="evidence" value="ECO:0007669"/>
    <property type="project" value="UniProtKB-UniRule"/>
</dbReference>
<proteinExistence type="inferred from homology"/>
<name>K0YVC7_9ACTN</name>
<feature type="active site" evidence="9">
    <location>
        <position position="255"/>
    </location>
</feature>
<accession>K0YVC7</accession>
<gene>
    <name evidence="9" type="primary">xerC</name>
    <name evidence="12" type="ORF">HMPREF9451_00944</name>
</gene>
<feature type="active site" evidence="9">
    <location>
        <position position="278"/>
    </location>
</feature>
<evidence type="ECO:0000313" key="13">
    <source>
        <dbReference type="Proteomes" id="UP000006069"/>
    </source>
</evidence>
<feature type="active site" description="O-(3'-phospho-DNA)-tyrosine intermediate" evidence="9">
    <location>
        <position position="287"/>
    </location>
</feature>
<dbReference type="InterPro" id="IPR011010">
    <property type="entry name" value="DNA_brk_join_enz"/>
</dbReference>
<evidence type="ECO:0000259" key="11">
    <source>
        <dbReference type="PROSITE" id="PS51900"/>
    </source>
</evidence>
<dbReference type="OrthoDB" id="9801717at2"/>
<dbReference type="AlphaFoldDB" id="K0YVC7"/>
<dbReference type="Proteomes" id="UP000006069">
    <property type="component" value="Unassembled WGS sequence"/>
</dbReference>
<evidence type="ECO:0000313" key="12">
    <source>
        <dbReference type="EMBL" id="EJZ83439.1"/>
    </source>
</evidence>
<reference evidence="12 13" key="1">
    <citation type="submission" date="2012-08" db="EMBL/GenBank/DDBJ databases">
        <title>The Genome Sequence of Slackia piriformis YIT 12062.</title>
        <authorList>
            <consortium name="The Broad Institute Genome Sequencing Platform"/>
            <person name="Earl A."/>
            <person name="Ward D."/>
            <person name="Feldgarden M."/>
            <person name="Gevers D."/>
            <person name="Morotomi M."/>
            <person name="Walker B."/>
            <person name="Young S.K."/>
            <person name="Zeng Q."/>
            <person name="Gargeya S."/>
            <person name="Fitzgerald M."/>
            <person name="Haas B."/>
            <person name="Abouelleil A."/>
            <person name="Alvarado L."/>
            <person name="Arachchi H.M."/>
            <person name="Berlin A.M."/>
            <person name="Chapman S.B."/>
            <person name="Goldberg J."/>
            <person name="Griggs A."/>
            <person name="Gujja S."/>
            <person name="Hansen M."/>
            <person name="Howarth C."/>
            <person name="Imamovic A."/>
            <person name="Larimer J."/>
            <person name="McCowen C."/>
            <person name="Montmayeur A."/>
            <person name="Murphy C."/>
            <person name="Neiman D."/>
            <person name="Pearson M."/>
            <person name="Priest M."/>
            <person name="Roberts A."/>
            <person name="Saif S."/>
            <person name="Shea T."/>
            <person name="Sisk P."/>
            <person name="Sykes S."/>
            <person name="Wortman J."/>
            <person name="Nusbaum C."/>
            <person name="Birren B."/>
        </authorList>
    </citation>
    <scope>NUCLEOTIDE SEQUENCE [LARGE SCALE GENOMIC DNA]</scope>
    <source>
        <strain evidence="12 13">YIT 12062</strain>
    </source>
</reference>
<dbReference type="PATRIC" id="fig|742818.3.peg.999"/>
<comment type="subunit">
    <text evidence="9">Forms a cyclic heterotetrameric complex composed of two molecules of XerC and two molecules of XerD.</text>
</comment>
<dbReference type="NCBIfam" id="NF001399">
    <property type="entry name" value="PRK00283.1"/>
    <property type="match status" value="1"/>
</dbReference>
<keyword evidence="8 9" id="KW-0131">Cell cycle</keyword>
<sequence length="306" mass="33946">MPQDLSEANERYAGLVDRFCTMLEAERNASPHTVRSYRADLASYGSWADRAGVDPLGATHREVRGYLSELDRAAYSRRTINRHLSALRSFFRWAVARGHAESDPVSVLQGPKAAKRLPRVISAAEMAKLLGAYAGSDEPEDMRNKAILEFLYACGARVSETSDLLACDVDFDLKQAKVFGKGGKERIIPLHDLAVDSMRTYAWIARPALLGGKECPHFFVSTRGNKMTTDALRKMFKKSLLLAGLDASLSPHDMRHTFATDLLEGGADLRSVQEMLGHARLSTTQIYTHVSPARLKSEHHRAHPRG</sequence>
<dbReference type="GO" id="GO:0051301">
    <property type="term" value="P:cell division"/>
    <property type="evidence" value="ECO:0007669"/>
    <property type="project" value="UniProtKB-KW"/>
</dbReference>
<comment type="caution">
    <text evidence="12">The sequence shown here is derived from an EMBL/GenBank/DDBJ whole genome shotgun (WGS) entry which is preliminary data.</text>
</comment>
<keyword evidence="13" id="KW-1185">Reference proteome</keyword>
<evidence type="ECO:0000256" key="1">
    <source>
        <dbReference type="ARBA" id="ARBA00004496"/>
    </source>
</evidence>
<feature type="domain" description="Core-binding (CB)" evidence="11">
    <location>
        <begin position="10"/>
        <end position="95"/>
    </location>
</feature>
<evidence type="ECO:0000256" key="7">
    <source>
        <dbReference type="ARBA" id="ARBA00023172"/>
    </source>
</evidence>
<feature type="active site" evidence="9">
    <location>
        <position position="181"/>
    </location>
</feature>
<comment type="subcellular location">
    <subcellularLocation>
        <location evidence="1 9">Cytoplasm</location>
    </subcellularLocation>
</comment>
<dbReference type="HAMAP" id="MF_01808">
    <property type="entry name" value="Recomb_XerC_XerD"/>
    <property type="match status" value="1"/>
</dbReference>
<feature type="active site" evidence="9">
    <location>
        <position position="252"/>
    </location>
</feature>
<comment type="similarity">
    <text evidence="9">Belongs to the 'phage' integrase family. XerC subfamily.</text>
</comment>
<evidence type="ECO:0000256" key="9">
    <source>
        <dbReference type="HAMAP-Rule" id="MF_01808"/>
    </source>
</evidence>
<dbReference type="Pfam" id="PF02899">
    <property type="entry name" value="Phage_int_SAM_1"/>
    <property type="match status" value="1"/>
</dbReference>
<dbReference type="RefSeq" id="WP_009139158.1">
    <property type="nucleotide sequence ID" value="NZ_JH815198.1"/>
</dbReference>
<dbReference type="GO" id="GO:0003677">
    <property type="term" value="F:DNA binding"/>
    <property type="evidence" value="ECO:0007669"/>
    <property type="project" value="UniProtKB-UniRule"/>
</dbReference>
<dbReference type="PANTHER" id="PTHR30349:SF77">
    <property type="entry name" value="TYROSINE RECOMBINASE XERC"/>
    <property type="match status" value="1"/>
</dbReference>
<keyword evidence="4 9" id="KW-0159">Chromosome partition</keyword>